<organism evidence="1 2">
    <name type="scientific">Lepagella muris</name>
    <dbReference type="NCBI Taxonomy" id="3032870"/>
    <lineage>
        <taxon>Bacteria</taxon>
        <taxon>Pseudomonadati</taxon>
        <taxon>Bacteroidota</taxon>
        <taxon>Bacteroidia</taxon>
        <taxon>Bacteroidales</taxon>
        <taxon>Muribaculaceae</taxon>
        <taxon>Lepagella</taxon>
    </lineage>
</organism>
<sequence>MSSNIDLKKICAFCGQEFIAHKTTTTCCSHRCSSLLYKQKKREAKVREHDAVTEKVIAEKPIEKIKDKPYISITEAALFIGVSRPTIYLYLRNGEISAKRLGSKYLIAREDIENLFNNPDKFEPIRNERKAITEFYTTKEILEKYSISNSGLYKIAQTQNFPKTTSRGKTLWSKSHIDRYFEKRNPSQEITEWYTVAEIQEKFGMSLSAIYTLVSKEGIPKIKVGIEARYSKKHFDIAKGIAEPEPPAEYTIAEAMVKFGMTRDQLYHYVKTYKITRTKRGKFTYLSRKELDDLLAPPTI</sequence>
<comment type="caution">
    <text evidence="1">The sequence shown here is derived from an EMBL/GenBank/DDBJ whole genome shotgun (WGS) entry which is preliminary data.</text>
</comment>
<name>A0AC61RJW0_9BACT</name>
<evidence type="ECO:0000313" key="1">
    <source>
        <dbReference type="EMBL" id="TGY80328.1"/>
    </source>
</evidence>
<keyword evidence="2" id="KW-1185">Reference proteome</keyword>
<accession>A0AC61RJW0</accession>
<evidence type="ECO:0000313" key="2">
    <source>
        <dbReference type="Proteomes" id="UP000306319"/>
    </source>
</evidence>
<reference evidence="1" key="1">
    <citation type="submission" date="2019-04" db="EMBL/GenBank/DDBJ databases">
        <title>Microbes associate with the intestines of laboratory mice.</title>
        <authorList>
            <person name="Navarre W."/>
            <person name="Wong E."/>
            <person name="Huang K."/>
            <person name="Tropini C."/>
            <person name="Ng K."/>
            <person name="Yu B."/>
        </authorList>
    </citation>
    <scope>NUCLEOTIDE SEQUENCE</scope>
    <source>
        <strain evidence="1">NM04_E33</strain>
    </source>
</reference>
<protein>
    <submittedName>
        <fullName evidence="1">DNA-binding protein</fullName>
    </submittedName>
</protein>
<dbReference type="Proteomes" id="UP000306319">
    <property type="component" value="Unassembled WGS sequence"/>
</dbReference>
<keyword evidence="1" id="KW-0238">DNA-binding</keyword>
<gene>
    <name evidence="1" type="ORF">E5331_03580</name>
</gene>
<dbReference type="EMBL" id="SRYB01000003">
    <property type="protein sequence ID" value="TGY80328.1"/>
    <property type="molecule type" value="Genomic_DNA"/>
</dbReference>
<proteinExistence type="predicted"/>